<evidence type="ECO:0000256" key="3">
    <source>
        <dbReference type="ARBA" id="ARBA00022553"/>
    </source>
</evidence>
<dbReference type="SUPFAM" id="SSF55874">
    <property type="entry name" value="ATPase domain of HSP90 chaperone/DNA topoisomerase II/histidine kinase"/>
    <property type="match status" value="1"/>
</dbReference>
<dbReference type="Pfam" id="PF02518">
    <property type="entry name" value="HATPase_c"/>
    <property type="match status" value="1"/>
</dbReference>
<evidence type="ECO:0000256" key="6">
    <source>
        <dbReference type="PROSITE-ProRule" id="PRU00169"/>
    </source>
</evidence>
<proteinExistence type="predicted"/>
<feature type="domain" description="Response regulatory" evidence="9">
    <location>
        <begin position="12"/>
        <end position="128"/>
    </location>
</feature>
<dbReference type="InterPro" id="IPR036890">
    <property type="entry name" value="HATPase_C_sf"/>
</dbReference>
<sequence length="486" mass="54892">MRNLMVAQDLNNILVVDDTPQNLHLLVDILTKYEYKVRPVPNGKLALSAIEINPPDLILLDIMMPDLDGYQVCKELKSNPKTRNIPIIFISAIDEPVDKVKAFALGGVDYITKPFQMHEVLIRVRHQLSLVNLKKQLKEKNKQLNETVDKLHKNHKQIVKSSHSVVLEKITSGITTQVNSPLSAINDSLAELNQFGKSNLKNLPDFLHQLSIEQQKYFIALLKQSHDDNITMLLSKTEKQQLKDLILNKLAKFELDNCERVADMLIELGSDEEIEDFFPLLTCKNYLAVLENACLIKNIHKSIDNITQSSQQFNKIITDLNNYAISHQSSAEKRQAHLKNTIEMALSLAKKQIPPGIRFMKNYGDVPSIYCYPEELQKLWYHLIKNAIDAIGSLGIITINIHRQDENLLVDIIDTGEGIDPEIVEKMCDPFFTTKSPGENTGLGLTIAKQIIDRHEGNIAVNLLSGRTTLPGKTKFTVSLPLSLEL</sequence>
<gene>
    <name evidence="10" type="ORF">I4641_03125</name>
</gene>
<dbReference type="SUPFAM" id="SSF52172">
    <property type="entry name" value="CheY-like"/>
    <property type="match status" value="1"/>
</dbReference>
<keyword evidence="4" id="KW-0808">Transferase</keyword>
<feature type="coiled-coil region" evidence="7">
    <location>
        <begin position="123"/>
        <end position="154"/>
    </location>
</feature>
<dbReference type="PANTHER" id="PTHR43547:SF2">
    <property type="entry name" value="HYBRID SIGNAL TRANSDUCTION HISTIDINE KINASE C"/>
    <property type="match status" value="1"/>
</dbReference>
<accession>A0A964BNJ4</accession>
<feature type="domain" description="Histidine kinase" evidence="8">
    <location>
        <begin position="279"/>
        <end position="484"/>
    </location>
</feature>
<reference evidence="10" key="1">
    <citation type="journal article" date="2021" name="Antonie Van Leeuwenhoek">
        <title>Draft genome and description of Waterburya agarophytonicola gen. nov. sp. nov. (Pleurocapsales, Cyanobacteria): a seaweed symbiont.</title>
        <authorList>
            <person name="Bonthond G."/>
            <person name="Shalygin S."/>
            <person name="Bayer T."/>
            <person name="Weinberger F."/>
        </authorList>
    </citation>
    <scope>NUCLEOTIDE SEQUENCE</scope>
    <source>
        <strain evidence="10">KI4</strain>
    </source>
</reference>
<evidence type="ECO:0000313" key="11">
    <source>
        <dbReference type="Proteomes" id="UP000729733"/>
    </source>
</evidence>
<dbReference type="SMART" id="SM00387">
    <property type="entry name" value="HATPase_c"/>
    <property type="match status" value="1"/>
</dbReference>
<evidence type="ECO:0000256" key="2">
    <source>
        <dbReference type="ARBA" id="ARBA00012438"/>
    </source>
</evidence>
<dbReference type="Pfam" id="PF00072">
    <property type="entry name" value="Response_reg"/>
    <property type="match status" value="1"/>
</dbReference>
<dbReference type="PROSITE" id="PS50109">
    <property type="entry name" value="HIS_KIN"/>
    <property type="match status" value="1"/>
</dbReference>
<dbReference type="InterPro" id="IPR003594">
    <property type="entry name" value="HATPase_dom"/>
</dbReference>
<feature type="modified residue" description="4-aspartylphosphate" evidence="6">
    <location>
        <position position="61"/>
    </location>
</feature>
<dbReference type="InterPro" id="IPR001789">
    <property type="entry name" value="Sig_transdc_resp-reg_receiver"/>
</dbReference>
<dbReference type="Proteomes" id="UP000729733">
    <property type="component" value="Unassembled WGS sequence"/>
</dbReference>
<dbReference type="SMART" id="SM00448">
    <property type="entry name" value="REC"/>
    <property type="match status" value="1"/>
</dbReference>
<dbReference type="Gene3D" id="3.30.565.10">
    <property type="entry name" value="Histidine kinase-like ATPase, C-terminal domain"/>
    <property type="match status" value="1"/>
</dbReference>
<evidence type="ECO:0000313" key="10">
    <source>
        <dbReference type="EMBL" id="MCC0175972.1"/>
    </source>
</evidence>
<dbReference type="InterPro" id="IPR004358">
    <property type="entry name" value="Sig_transdc_His_kin-like_C"/>
</dbReference>
<dbReference type="AlphaFoldDB" id="A0A964BNJ4"/>
<dbReference type="InterPro" id="IPR005467">
    <property type="entry name" value="His_kinase_dom"/>
</dbReference>
<keyword evidence="4" id="KW-0418">Kinase</keyword>
<evidence type="ECO:0000259" key="8">
    <source>
        <dbReference type="PROSITE" id="PS50109"/>
    </source>
</evidence>
<evidence type="ECO:0000259" key="9">
    <source>
        <dbReference type="PROSITE" id="PS50110"/>
    </source>
</evidence>
<evidence type="ECO:0000256" key="1">
    <source>
        <dbReference type="ARBA" id="ARBA00000085"/>
    </source>
</evidence>
<dbReference type="EMBL" id="JADWDC010000005">
    <property type="protein sequence ID" value="MCC0175972.1"/>
    <property type="molecule type" value="Genomic_DNA"/>
</dbReference>
<dbReference type="PANTHER" id="PTHR43547">
    <property type="entry name" value="TWO-COMPONENT HISTIDINE KINASE"/>
    <property type="match status" value="1"/>
</dbReference>
<dbReference type="GO" id="GO:0000155">
    <property type="term" value="F:phosphorelay sensor kinase activity"/>
    <property type="evidence" value="ECO:0007669"/>
    <property type="project" value="TreeGrafter"/>
</dbReference>
<name>A0A964BNJ4_9CYAN</name>
<evidence type="ECO:0000256" key="7">
    <source>
        <dbReference type="SAM" id="Coils"/>
    </source>
</evidence>
<keyword evidence="7" id="KW-0175">Coiled coil</keyword>
<dbReference type="RefSeq" id="WP_229639007.1">
    <property type="nucleotide sequence ID" value="NZ_JADWDC010000005.1"/>
</dbReference>
<keyword evidence="3 6" id="KW-0597">Phosphoprotein</keyword>
<evidence type="ECO:0000256" key="4">
    <source>
        <dbReference type="ARBA" id="ARBA00022777"/>
    </source>
</evidence>
<dbReference type="CDD" id="cd19920">
    <property type="entry name" value="REC_PA4781-like"/>
    <property type="match status" value="1"/>
</dbReference>
<keyword evidence="11" id="KW-1185">Reference proteome</keyword>
<dbReference type="EC" id="2.7.13.3" evidence="2"/>
<comment type="catalytic activity">
    <reaction evidence="1">
        <text>ATP + protein L-histidine = ADP + protein N-phospho-L-histidine.</text>
        <dbReference type="EC" id="2.7.13.3"/>
    </reaction>
</comment>
<organism evidence="10 11">
    <name type="scientific">Waterburya agarophytonicola KI4</name>
    <dbReference type="NCBI Taxonomy" id="2874699"/>
    <lineage>
        <taxon>Bacteria</taxon>
        <taxon>Bacillati</taxon>
        <taxon>Cyanobacteriota</taxon>
        <taxon>Cyanophyceae</taxon>
        <taxon>Pleurocapsales</taxon>
        <taxon>Hyellaceae</taxon>
        <taxon>Waterburya</taxon>
        <taxon>Waterburya agarophytonicola</taxon>
    </lineage>
</organism>
<dbReference type="Gene3D" id="3.40.50.2300">
    <property type="match status" value="1"/>
</dbReference>
<protein>
    <recommendedName>
        <fullName evidence="2">histidine kinase</fullName>
        <ecNumber evidence="2">2.7.13.3</ecNumber>
    </recommendedName>
</protein>
<dbReference type="PRINTS" id="PR00344">
    <property type="entry name" value="BCTRLSENSOR"/>
</dbReference>
<evidence type="ECO:0000256" key="5">
    <source>
        <dbReference type="ARBA" id="ARBA00023012"/>
    </source>
</evidence>
<dbReference type="InterPro" id="IPR011006">
    <property type="entry name" value="CheY-like_superfamily"/>
</dbReference>
<comment type="caution">
    <text evidence="10">The sequence shown here is derived from an EMBL/GenBank/DDBJ whole genome shotgun (WGS) entry which is preliminary data.</text>
</comment>
<dbReference type="PROSITE" id="PS50110">
    <property type="entry name" value="RESPONSE_REGULATORY"/>
    <property type="match status" value="1"/>
</dbReference>
<keyword evidence="5" id="KW-0902">Two-component regulatory system</keyword>